<dbReference type="InterPro" id="IPR036291">
    <property type="entry name" value="NAD(P)-bd_dom_sf"/>
</dbReference>
<dbReference type="Proteomes" id="UP000217076">
    <property type="component" value="Unassembled WGS sequence"/>
</dbReference>
<dbReference type="InterPro" id="IPR008927">
    <property type="entry name" value="6-PGluconate_DH-like_C_sf"/>
</dbReference>
<dbReference type="InterPro" id="IPR046825">
    <property type="entry name" value="PDH_C"/>
</dbReference>
<keyword evidence="7" id="KW-0520">NAD</keyword>
<evidence type="ECO:0000256" key="7">
    <source>
        <dbReference type="ARBA" id="ARBA00023027"/>
    </source>
</evidence>
<evidence type="ECO:0000256" key="9">
    <source>
        <dbReference type="ARBA" id="ARBA00049260"/>
    </source>
</evidence>
<accession>A0A1G8BS26</accession>
<dbReference type="RefSeq" id="WP_092619444.1">
    <property type="nucleotide sequence ID" value="NZ_FNCV01000006.1"/>
</dbReference>
<keyword evidence="6" id="KW-0560">Oxidoreductase</keyword>
<dbReference type="STRING" id="83401.SAMN05421742_106107"/>
<dbReference type="AlphaFoldDB" id="A0A1G8BS26"/>
<evidence type="ECO:0000256" key="8">
    <source>
        <dbReference type="ARBA" id="ARBA00023141"/>
    </source>
</evidence>
<proteinExistence type="inferred from homology"/>
<dbReference type="PANTHER" id="PTHR21363:SF0">
    <property type="entry name" value="PREPHENATE DEHYDROGENASE [NADP(+)]"/>
    <property type="match status" value="1"/>
</dbReference>
<dbReference type="SUPFAM" id="SSF51735">
    <property type="entry name" value="NAD(P)-binding Rossmann-fold domains"/>
    <property type="match status" value="1"/>
</dbReference>
<evidence type="ECO:0000259" key="10">
    <source>
        <dbReference type="PROSITE" id="PS51176"/>
    </source>
</evidence>
<gene>
    <name evidence="11" type="ORF">SAMN05421742_106107</name>
</gene>
<dbReference type="PROSITE" id="PS51176">
    <property type="entry name" value="PDH_ADH"/>
    <property type="match status" value="1"/>
</dbReference>
<dbReference type="Pfam" id="PF02153">
    <property type="entry name" value="PDH_N"/>
    <property type="match status" value="1"/>
</dbReference>
<evidence type="ECO:0000256" key="5">
    <source>
        <dbReference type="ARBA" id="ARBA00022605"/>
    </source>
</evidence>
<evidence type="ECO:0000313" key="12">
    <source>
        <dbReference type="Proteomes" id="UP000217076"/>
    </source>
</evidence>
<keyword evidence="4" id="KW-0827">Tyrosine biosynthesis</keyword>
<comment type="similarity">
    <text evidence="2">Belongs to the prephenate/arogenate dehydrogenase family.</text>
</comment>
<dbReference type="InterPro" id="IPR050812">
    <property type="entry name" value="Preph/Arog_dehydrog"/>
</dbReference>
<keyword evidence="12" id="KW-1185">Reference proteome</keyword>
<evidence type="ECO:0000313" key="11">
    <source>
        <dbReference type="EMBL" id="SDH36015.1"/>
    </source>
</evidence>
<dbReference type="InterPro" id="IPR003099">
    <property type="entry name" value="Prephen_DH"/>
</dbReference>
<comment type="catalytic activity">
    <reaction evidence="9">
        <text>prephenate + NAD(+) = 3-(4-hydroxyphenyl)pyruvate + CO2 + NADH</text>
        <dbReference type="Rhea" id="RHEA:13869"/>
        <dbReference type="ChEBI" id="CHEBI:16526"/>
        <dbReference type="ChEBI" id="CHEBI:29934"/>
        <dbReference type="ChEBI" id="CHEBI:36242"/>
        <dbReference type="ChEBI" id="CHEBI:57540"/>
        <dbReference type="ChEBI" id="CHEBI:57945"/>
        <dbReference type="EC" id="1.3.1.12"/>
    </reaction>
</comment>
<name>A0A1G8BS26_9PROT</name>
<evidence type="ECO:0000256" key="4">
    <source>
        <dbReference type="ARBA" id="ARBA00022498"/>
    </source>
</evidence>
<dbReference type="GO" id="GO:0004665">
    <property type="term" value="F:prephenate dehydrogenase (NADP+) activity"/>
    <property type="evidence" value="ECO:0007669"/>
    <property type="project" value="InterPro"/>
</dbReference>
<dbReference type="NCBIfam" id="NF005694">
    <property type="entry name" value="PRK07502.1"/>
    <property type="match status" value="1"/>
</dbReference>
<dbReference type="FunFam" id="3.40.50.720:FF:000208">
    <property type="entry name" value="Prephenate dehydrogenase"/>
    <property type="match status" value="1"/>
</dbReference>
<dbReference type="Gene3D" id="1.10.3660.10">
    <property type="entry name" value="6-phosphogluconate dehydrogenase C-terminal like domain"/>
    <property type="match status" value="1"/>
</dbReference>
<evidence type="ECO:0000256" key="2">
    <source>
        <dbReference type="ARBA" id="ARBA00007964"/>
    </source>
</evidence>
<sequence length="320" mass="34470">MTESPAPVPALPRFGKVAFIGIGLIGSSLAQVMRQQGLAGHIAATARSAETRAKALALGLADSAPDSLADTVAGADLVMLCAPVGTYGGLARAFGPHLKPGAIVSDVGSVKQAVVRDVGPYLPEGVHFVPGHPIAGTEHSGPEAGFPELFRDRWCILTPPPGTDAGAVATVRALWEAAGSQVEVMDPAHHDQVLAITSHLPHLIAYTIVGTADDLEEHLMREVLKYSASGFRDFTRIAASDPVMWRDVFLNNREAVLDILQRFTEDLTALQRAIRWGEGDKLEELFRATREIRRGIMDYGQHVPEDVKMRRLRRGEDPAD</sequence>
<keyword evidence="8" id="KW-0057">Aromatic amino acid biosynthesis</keyword>
<dbReference type="Pfam" id="PF20463">
    <property type="entry name" value="PDH_C"/>
    <property type="match status" value="1"/>
</dbReference>
<dbReference type="GO" id="GO:0008977">
    <property type="term" value="F:prephenate dehydrogenase (NAD+) activity"/>
    <property type="evidence" value="ECO:0007669"/>
    <property type="project" value="UniProtKB-EC"/>
</dbReference>
<dbReference type="EC" id="1.3.1.12" evidence="3"/>
<evidence type="ECO:0000256" key="1">
    <source>
        <dbReference type="ARBA" id="ARBA00005067"/>
    </source>
</evidence>
<dbReference type="GO" id="GO:0070403">
    <property type="term" value="F:NAD+ binding"/>
    <property type="evidence" value="ECO:0007669"/>
    <property type="project" value="InterPro"/>
</dbReference>
<evidence type="ECO:0000256" key="6">
    <source>
        <dbReference type="ARBA" id="ARBA00023002"/>
    </source>
</evidence>
<dbReference type="SUPFAM" id="SSF48179">
    <property type="entry name" value="6-phosphogluconate dehydrogenase C-terminal domain-like"/>
    <property type="match status" value="1"/>
</dbReference>
<dbReference type="OrthoDB" id="9802008at2"/>
<keyword evidence="5" id="KW-0028">Amino-acid biosynthesis</keyword>
<organism evidence="11 12">
    <name type="scientific">Roseospirillum parvum</name>
    <dbReference type="NCBI Taxonomy" id="83401"/>
    <lineage>
        <taxon>Bacteria</taxon>
        <taxon>Pseudomonadati</taxon>
        <taxon>Pseudomonadota</taxon>
        <taxon>Alphaproteobacteria</taxon>
        <taxon>Rhodospirillales</taxon>
        <taxon>Rhodospirillaceae</taxon>
        <taxon>Roseospirillum</taxon>
    </lineage>
</organism>
<dbReference type="Gene3D" id="3.40.50.720">
    <property type="entry name" value="NAD(P)-binding Rossmann-like Domain"/>
    <property type="match status" value="1"/>
</dbReference>
<comment type="pathway">
    <text evidence="1">Amino-acid biosynthesis; L-tyrosine biosynthesis; (4-hydroxyphenyl)pyruvate from prephenate (NAD(+) route): step 1/1.</text>
</comment>
<dbReference type="FunFam" id="1.10.3660.10:FF:000003">
    <property type="entry name" value="Prephenate dehydrogenase"/>
    <property type="match status" value="1"/>
</dbReference>
<protein>
    <recommendedName>
        <fullName evidence="3">prephenate dehydrogenase</fullName>
        <ecNumber evidence="3">1.3.1.12</ecNumber>
    </recommendedName>
</protein>
<dbReference type="PANTHER" id="PTHR21363">
    <property type="entry name" value="PREPHENATE DEHYDROGENASE"/>
    <property type="match status" value="1"/>
</dbReference>
<feature type="domain" description="Prephenate/arogenate dehydrogenase" evidence="10">
    <location>
        <begin position="15"/>
        <end position="304"/>
    </location>
</feature>
<dbReference type="EMBL" id="FNCV01000006">
    <property type="protein sequence ID" value="SDH36015.1"/>
    <property type="molecule type" value="Genomic_DNA"/>
</dbReference>
<dbReference type="GO" id="GO:0006571">
    <property type="term" value="P:tyrosine biosynthetic process"/>
    <property type="evidence" value="ECO:0007669"/>
    <property type="project" value="UniProtKB-KW"/>
</dbReference>
<dbReference type="InterPro" id="IPR046826">
    <property type="entry name" value="PDH_N"/>
</dbReference>
<evidence type="ECO:0000256" key="3">
    <source>
        <dbReference type="ARBA" id="ARBA00012068"/>
    </source>
</evidence>
<reference evidence="12" key="1">
    <citation type="submission" date="2016-10" db="EMBL/GenBank/DDBJ databases">
        <authorList>
            <person name="Varghese N."/>
            <person name="Submissions S."/>
        </authorList>
    </citation>
    <scope>NUCLEOTIDE SEQUENCE [LARGE SCALE GENOMIC DNA]</scope>
    <source>
        <strain evidence="12">930I</strain>
    </source>
</reference>